<protein>
    <submittedName>
        <fullName evidence="1">Jg15818 protein</fullName>
    </submittedName>
</protein>
<proteinExistence type="predicted"/>
<accession>A0A8S4S6Y7</accession>
<name>A0A8S4S6Y7_9NEOP</name>
<dbReference type="AlphaFoldDB" id="A0A8S4S6Y7"/>
<sequence length="124" mass="13741">MLSKFPITKLCHEWHAGEGSDCWSFHTSNAAARYQSVDLRPAGQRMVIPPLVSRQRHTTQLGEPMDVGVPRCWNGDPAPVNAALVGPQRVAGSCWEPETSGPRPWILELPTKDLSPAVDFKRLK</sequence>
<keyword evidence="2" id="KW-1185">Reference proteome</keyword>
<evidence type="ECO:0000313" key="2">
    <source>
        <dbReference type="Proteomes" id="UP000838756"/>
    </source>
</evidence>
<evidence type="ECO:0000313" key="1">
    <source>
        <dbReference type="EMBL" id="CAH2257463.1"/>
    </source>
</evidence>
<dbReference type="OrthoDB" id="10254570at2759"/>
<dbReference type="EMBL" id="CAKXAJ010026120">
    <property type="protein sequence ID" value="CAH2257463.1"/>
    <property type="molecule type" value="Genomic_DNA"/>
</dbReference>
<reference evidence="1" key="1">
    <citation type="submission" date="2022-03" db="EMBL/GenBank/DDBJ databases">
        <authorList>
            <person name="Lindestad O."/>
        </authorList>
    </citation>
    <scope>NUCLEOTIDE SEQUENCE</scope>
</reference>
<gene>
    <name evidence="1" type="primary">jg15818</name>
    <name evidence="1" type="ORF">PAEG_LOCUS23168</name>
</gene>
<comment type="caution">
    <text evidence="1">The sequence shown here is derived from an EMBL/GenBank/DDBJ whole genome shotgun (WGS) entry which is preliminary data.</text>
</comment>
<organism evidence="1 2">
    <name type="scientific">Pararge aegeria aegeria</name>
    <dbReference type="NCBI Taxonomy" id="348720"/>
    <lineage>
        <taxon>Eukaryota</taxon>
        <taxon>Metazoa</taxon>
        <taxon>Ecdysozoa</taxon>
        <taxon>Arthropoda</taxon>
        <taxon>Hexapoda</taxon>
        <taxon>Insecta</taxon>
        <taxon>Pterygota</taxon>
        <taxon>Neoptera</taxon>
        <taxon>Endopterygota</taxon>
        <taxon>Lepidoptera</taxon>
        <taxon>Glossata</taxon>
        <taxon>Ditrysia</taxon>
        <taxon>Papilionoidea</taxon>
        <taxon>Nymphalidae</taxon>
        <taxon>Satyrinae</taxon>
        <taxon>Satyrini</taxon>
        <taxon>Parargina</taxon>
        <taxon>Pararge</taxon>
    </lineage>
</organism>
<dbReference type="Proteomes" id="UP000838756">
    <property type="component" value="Unassembled WGS sequence"/>
</dbReference>